<comment type="caution">
    <text evidence="1">The sequence shown here is derived from an EMBL/GenBank/DDBJ whole genome shotgun (WGS) entry which is preliminary data.</text>
</comment>
<organism evidence="1 2">
    <name type="scientific">Cronartium quercuum f. sp. fusiforme G11</name>
    <dbReference type="NCBI Taxonomy" id="708437"/>
    <lineage>
        <taxon>Eukaryota</taxon>
        <taxon>Fungi</taxon>
        <taxon>Dikarya</taxon>
        <taxon>Basidiomycota</taxon>
        <taxon>Pucciniomycotina</taxon>
        <taxon>Pucciniomycetes</taxon>
        <taxon>Pucciniales</taxon>
        <taxon>Coleosporiaceae</taxon>
        <taxon>Cronartium</taxon>
    </lineage>
</organism>
<accession>A0A9P6TGZ0</accession>
<evidence type="ECO:0000313" key="1">
    <source>
        <dbReference type="EMBL" id="KAG0151240.1"/>
    </source>
</evidence>
<keyword evidence="2" id="KW-1185">Reference proteome</keyword>
<gene>
    <name evidence="1" type="ORF">CROQUDRAFT_87043</name>
</gene>
<dbReference type="AlphaFoldDB" id="A0A9P6TGZ0"/>
<reference evidence="1" key="1">
    <citation type="submission" date="2013-11" db="EMBL/GenBank/DDBJ databases">
        <title>Genome sequence of the fusiform rust pathogen reveals effectors for host alternation and coevolution with pine.</title>
        <authorList>
            <consortium name="DOE Joint Genome Institute"/>
            <person name="Smith K."/>
            <person name="Pendleton A."/>
            <person name="Kubisiak T."/>
            <person name="Anderson C."/>
            <person name="Salamov A."/>
            <person name="Aerts A."/>
            <person name="Riley R."/>
            <person name="Clum A."/>
            <person name="Lindquist E."/>
            <person name="Ence D."/>
            <person name="Campbell M."/>
            <person name="Kronenberg Z."/>
            <person name="Feau N."/>
            <person name="Dhillon B."/>
            <person name="Hamelin R."/>
            <person name="Burleigh J."/>
            <person name="Smith J."/>
            <person name="Yandell M."/>
            <person name="Nelson C."/>
            <person name="Grigoriev I."/>
            <person name="Davis J."/>
        </authorList>
    </citation>
    <scope>NUCLEOTIDE SEQUENCE</scope>
    <source>
        <strain evidence="1">G11</strain>
    </source>
</reference>
<dbReference type="EMBL" id="MU167214">
    <property type="protein sequence ID" value="KAG0151240.1"/>
    <property type="molecule type" value="Genomic_DNA"/>
</dbReference>
<evidence type="ECO:0000313" key="2">
    <source>
        <dbReference type="Proteomes" id="UP000886653"/>
    </source>
</evidence>
<sequence length="532" mass="61346">MEVEHFDSKSASSKNPKRRVALWANSIIKYTKTFGDTRAEFLEKVWKPFLHELQSVNSKTRGLVYKLMTGDPVNNDLMVTYFETVQEEVQEIFTIVNNGEIQVNFSTLARKLANLSWGELNPNKRSEEQFIEDISTLMITMELETVLHINDSNNWNFWISLVFNIIKQNQLEKINMFDTLFKFSATAILVARDAISTVISAEGKLASLEICRQLAVTSDMLQGRYEVLLEREANRRLSATNSLELILGNPILEKIDSLHSNNNPFHFENSLHDLTSFLNNTLEQSHQWTEHFAFAIDKLFKYGKFIIGEDCQHLEENSCKAFLEILQDLSELDGSLEKRIFSSQAFKKLQNISNETGVNQNSQHILGERESLLYEKFENCLHSLFIYKREPEDGGLHGFCIENQFCQELLKPHETLGMIGMNDPQLPDPTTSMDDIYSKLDHLMHSLSIHIHATVPDQDILDHSVLRLVFLLSFITIRSGRIPFGNGHLLAYLFEYFEDLIWSTSPLITRLAKLSLKTWYQNFGHLLPPFLR</sequence>
<proteinExistence type="predicted"/>
<protein>
    <submittedName>
        <fullName evidence="1">Uncharacterized protein</fullName>
    </submittedName>
</protein>
<name>A0A9P6TGZ0_9BASI</name>
<dbReference type="Proteomes" id="UP000886653">
    <property type="component" value="Unassembled WGS sequence"/>
</dbReference>